<evidence type="ECO:0000313" key="1">
    <source>
        <dbReference type="EMBL" id="GBN48893.1"/>
    </source>
</evidence>
<comment type="caution">
    <text evidence="1">The sequence shown here is derived from an EMBL/GenBank/DDBJ whole genome shotgun (WGS) entry which is preliminary data.</text>
</comment>
<proteinExistence type="predicted"/>
<dbReference type="AlphaFoldDB" id="A0A4Y2PD55"/>
<gene>
    <name evidence="1" type="ORF">AVEN_135199_1</name>
</gene>
<reference evidence="1 2" key="1">
    <citation type="journal article" date="2019" name="Sci. Rep.">
        <title>Orb-weaving spider Araneus ventricosus genome elucidates the spidroin gene catalogue.</title>
        <authorList>
            <person name="Kono N."/>
            <person name="Nakamura H."/>
            <person name="Ohtoshi R."/>
            <person name="Moran D.A.P."/>
            <person name="Shinohara A."/>
            <person name="Yoshida Y."/>
            <person name="Fujiwara M."/>
            <person name="Mori M."/>
            <person name="Tomita M."/>
            <person name="Arakawa K."/>
        </authorList>
    </citation>
    <scope>NUCLEOTIDE SEQUENCE [LARGE SCALE GENOMIC DNA]</scope>
</reference>
<name>A0A4Y2PD55_ARAVE</name>
<evidence type="ECO:0000313" key="2">
    <source>
        <dbReference type="Proteomes" id="UP000499080"/>
    </source>
</evidence>
<protein>
    <submittedName>
        <fullName evidence="1">Uncharacterized protein</fullName>
    </submittedName>
</protein>
<keyword evidence="2" id="KW-1185">Reference proteome</keyword>
<dbReference type="EMBL" id="BGPR01010962">
    <property type="protein sequence ID" value="GBN48893.1"/>
    <property type="molecule type" value="Genomic_DNA"/>
</dbReference>
<organism evidence="1 2">
    <name type="scientific">Araneus ventricosus</name>
    <name type="common">Orbweaver spider</name>
    <name type="synonym">Epeira ventricosa</name>
    <dbReference type="NCBI Taxonomy" id="182803"/>
    <lineage>
        <taxon>Eukaryota</taxon>
        <taxon>Metazoa</taxon>
        <taxon>Ecdysozoa</taxon>
        <taxon>Arthropoda</taxon>
        <taxon>Chelicerata</taxon>
        <taxon>Arachnida</taxon>
        <taxon>Araneae</taxon>
        <taxon>Araneomorphae</taxon>
        <taxon>Entelegynae</taxon>
        <taxon>Araneoidea</taxon>
        <taxon>Araneidae</taxon>
        <taxon>Araneus</taxon>
    </lineage>
</organism>
<sequence>MEWIAHFTSAAAVRFFRMWKRLKYEGCGPWPVAKIMSCLFQGAGVRETLGRIRWMFLPVKSVFHSSCQRRRLEFFMILLRRLLGAGYCRENPADVACLAKASAALLPLWPTCALIHPS</sequence>
<accession>A0A4Y2PD55</accession>
<dbReference type="Proteomes" id="UP000499080">
    <property type="component" value="Unassembled WGS sequence"/>
</dbReference>